<dbReference type="EC" id="3.2.1.40" evidence="2"/>
<evidence type="ECO:0000256" key="1">
    <source>
        <dbReference type="ARBA" id="ARBA00001445"/>
    </source>
</evidence>
<dbReference type="Pfam" id="PF08531">
    <property type="entry name" value="Bac_rhamnosid_N"/>
    <property type="match status" value="2"/>
</dbReference>
<dbReference type="Gene3D" id="2.60.420.10">
    <property type="entry name" value="Maltose phosphorylase, domain 3"/>
    <property type="match status" value="1"/>
</dbReference>
<dbReference type="InterPro" id="IPR013737">
    <property type="entry name" value="Bac_rhamnosid_N"/>
</dbReference>
<dbReference type="Pfam" id="PF25788">
    <property type="entry name" value="Ig_Rha78A_N"/>
    <property type="match status" value="1"/>
</dbReference>
<evidence type="ECO:0000259" key="7">
    <source>
        <dbReference type="Pfam" id="PF17390"/>
    </source>
</evidence>
<dbReference type="PANTHER" id="PTHR33307:SF6">
    <property type="entry name" value="ALPHA-RHAMNOSIDASE (EUROFUNG)-RELATED"/>
    <property type="match status" value="1"/>
</dbReference>
<evidence type="ECO:0000256" key="3">
    <source>
        <dbReference type="ARBA" id="ARBA00022801"/>
    </source>
</evidence>
<dbReference type="InterPro" id="IPR012341">
    <property type="entry name" value="6hp_glycosidase-like_sf"/>
</dbReference>
<evidence type="ECO:0000313" key="8">
    <source>
        <dbReference type="EMBL" id="MBG6092874.1"/>
    </source>
</evidence>
<dbReference type="InterPro" id="IPR008902">
    <property type="entry name" value="Rhamnosid_concanavalin"/>
</dbReference>
<dbReference type="Pfam" id="PF17390">
    <property type="entry name" value="Bac_rhamnosid_C"/>
    <property type="match status" value="1"/>
</dbReference>
<dbReference type="InterPro" id="IPR016007">
    <property type="entry name" value="Alpha_rhamnosid"/>
</dbReference>
<dbReference type="PIRSF" id="PIRSF010631">
    <property type="entry name" value="A-rhamnsds"/>
    <property type="match status" value="1"/>
</dbReference>
<comment type="catalytic activity">
    <reaction evidence="1">
        <text>Hydrolysis of terminal non-reducing alpha-L-rhamnose residues in alpha-L-rhamnosides.</text>
        <dbReference type="EC" id="3.2.1.40"/>
    </reaction>
</comment>
<reference evidence="8" key="1">
    <citation type="submission" date="2020-11" db="EMBL/GenBank/DDBJ databases">
        <title>Sequencing the genomes of 1000 actinobacteria strains.</title>
        <authorList>
            <person name="Klenk H.-P."/>
        </authorList>
    </citation>
    <scope>NUCLEOTIDE SEQUENCE</scope>
    <source>
        <strain evidence="8">DSM 43175</strain>
    </source>
</reference>
<sequence length="918" mass="100529">MPHPSDASQATPPRATRLRCEHLDDPLGLDVAAPAFGWVPAGPQRGYQVLVATAPDLVARGVGDMWNSGRVEADDVNGVTYQGGPLVSGRRYWWSVRLWGTGAEPGPFADAATFEMGLLDPADWEAAWIAGDADVSSPLLRTGFEVPGDVRRARAYVAALGYYELRLNGERVGDRVLDPANTTYDHDPDLYDGDGKPARVPNPRVLYSVHDVTGLLRPGRNAAGLMLGHGWYSTERDVGSGPLPRTPYGDRPRVLLQIEIEAGDGTRSVVTTGEDWRTAPGPVAYNDYGHGEYHDARREIPGWDSPGFDATGWGPATVAEAPAAQLSAQLVQPVRVIETLAPVRTLASAHGAMIVDFGQHFSGWTRIRVSGPAGSEVVLRHAGELGADGELDDDANAGAWLPARQTDTYVLRGQGEEVWEPRFTLHGFRYVEITTPGPRVPVLGVEGRVVHSDLPGTGEFTCSDPLLDRIHRNVLWTLRTSFQGFPQDAAERYERVGWVGDPGWAVEDYLYDFDAARFWLKWLDDLADTQLADGRFPMICPIHWRGRIAMEAPEGYDVPDDFEHVMYWPYGAQPDFAMTSYPSIAWNLFRFYGDRAILRRHYPNMRRGVEFLRSRSEGFIVSEGLGDHMEPQPDGTCSVFPKRTPVELTSTAWFFAVVSMTAGAAEVIGETADAAFLRELAGDIRRAFNERFFDEATASYATGSQTARAMPLWFGLVPDEHRERALAGLAGRIEEDGGHLATGTMGTAALQNVLTGGSAEVMYGIATRTTFPSWGEQVERGATTVWETWGGDPTFSRNMKLLAMIEKFLYNEVAGLAPAAPGWRRILVRPSLTRRLAHASARVRTARGDAAIAWRADDGGLRVTLEIPPSAEAEVRLPCGGLDHPRLTRDGVPVTARRDGDELVLAVEGGTHTFHLTS</sequence>
<evidence type="ECO:0000259" key="5">
    <source>
        <dbReference type="Pfam" id="PF08531"/>
    </source>
</evidence>
<dbReference type="Gene3D" id="2.60.120.260">
    <property type="entry name" value="Galactose-binding domain-like"/>
    <property type="match status" value="2"/>
</dbReference>
<dbReference type="SUPFAM" id="SSF48208">
    <property type="entry name" value="Six-hairpin glycosidases"/>
    <property type="match status" value="1"/>
</dbReference>
<dbReference type="Gene3D" id="2.60.40.10">
    <property type="entry name" value="Immunoglobulins"/>
    <property type="match status" value="1"/>
</dbReference>
<name>A0A931DQE6_9ACTN</name>
<feature type="domain" description="Alpha-L-rhamnosidase six-hairpin glycosidase" evidence="6">
    <location>
        <begin position="457"/>
        <end position="813"/>
    </location>
</feature>
<dbReference type="InterPro" id="IPR013783">
    <property type="entry name" value="Ig-like_fold"/>
</dbReference>
<dbReference type="PANTHER" id="PTHR33307">
    <property type="entry name" value="ALPHA-RHAMNOSIDASE (EUROFUNG)"/>
    <property type="match status" value="1"/>
</dbReference>
<gene>
    <name evidence="8" type="ORF">IW256_006987</name>
</gene>
<dbReference type="InterPro" id="IPR035398">
    <property type="entry name" value="Bac_rhamnosid_C"/>
</dbReference>
<feature type="domain" description="Bacterial alpha-L-rhamnosidase N-terminal" evidence="5">
    <location>
        <begin position="204"/>
        <end position="338"/>
    </location>
</feature>
<dbReference type="EMBL" id="JADOUA010000001">
    <property type="protein sequence ID" value="MBG6092874.1"/>
    <property type="molecule type" value="Genomic_DNA"/>
</dbReference>
<keyword evidence="3 8" id="KW-0378">Hydrolase</keyword>
<dbReference type="GO" id="GO:0030596">
    <property type="term" value="F:alpha-L-rhamnosidase activity"/>
    <property type="evidence" value="ECO:0007669"/>
    <property type="project" value="UniProtKB-EC"/>
</dbReference>
<dbReference type="Proteomes" id="UP000614047">
    <property type="component" value="Unassembled WGS sequence"/>
</dbReference>
<dbReference type="Gene3D" id="1.50.10.10">
    <property type="match status" value="1"/>
</dbReference>
<protein>
    <recommendedName>
        <fullName evidence="2">alpha-L-rhamnosidase</fullName>
        <ecNumber evidence="2">3.2.1.40</ecNumber>
    </recommendedName>
</protein>
<dbReference type="Pfam" id="PF05592">
    <property type="entry name" value="Bac_rhamnosid"/>
    <property type="match status" value="1"/>
</dbReference>
<evidence type="ECO:0000313" key="9">
    <source>
        <dbReference type="Proteomes" id="UP000614047"/>
    </source>
</evidence>
<dbReference type="InterPro" id="IPR035396">
    <property type="entry name" value="Bac_rhamnosid6H"/>
</dbReference>
<comment type="caution">
    <text evidence="8">The sequence shown here is derived from an EMBL/GenBank/DDBJ whole genome shotgun (WGS) entry which is preliminary data.</text>
</comment>
<organism evidence="8 9">
    <name type="scientific">Actinomadura viridis</name>
    <dbReference type="NCBI Taxonomy" id="58110"/>
    <lineage>
        <taxon>Bacteria</taxon>
        <taxon>Bacillati</taxon>
        <taxon>Actinomycetota</taxon>
        <taxon>Actinomycetes</taxon>
        <taxon>Streptosporangiales</taxon>
        <taxon>Thermomonosporaceae</taxon>
        <taxon>Actinomadura</taxon>
    </lineage>
</organism>
<feature type="domain" description="Bacterial alpha-L-rhamnosidase N-terminal" evidence="5">
    <location>
        <begin position="149"/>
        <end position="187"/>
    </location>
</feature>
<dbReference type="GO" id="GO:0005975">
    <property type="term" value="P:carbohydrate metabolic process"/>
    <property type="evidence" value="ECO:0007669"/>
    <property type="project" value="InterPro"/>
</dbReference>
<dbReference type="Pfam" id="PF17389">
    <property type="entry name" value="Bac_rhamnosid6H"/>
    <property type="match status" value="1"/>
</dbReference>
<dbReference type="AlphaFoldDB" id="A0A931DQE6"/>
<proteinExistence type="predicted"/>
<evidence type="ECO:0000259" key="6">
    <source>
        <dbReference type="Pfam" id="PF17389"/>
    </source>
</evidence>
<evidence type="ECO:0000256" key="2">
    <source>
        <dbReference type="ARBA" id="ARBA00012652"/>
    </source>
</evidence>
<dbReference type="InterPro" id="IPR008928">
    <property type="entry name" value="6-hairpin_glycosidase_sf"/>
</dbReference>
<feature type="domain" description="Alpha-L-rhamnosidase C-terminal" evidence="7">
    <location>
        <begin position="815"/>
        <end position="879"/>
    </location>
</feature>
<keyword evidence="8" id="KW-0326">Glycosidase</keyword>
<evidence type="ECO:0000259" key="4">
    <source>
        <dbReference type="Pfam" id="PF05592"/>
    </source>
</evidence>
<dbReference type="RefSeq" id="WP_197014999.1">
    <property type="nucleotide sequence ID" value="NZ_BAABES010000009.1"/>
</dbReference>
<accession>A0A931DQE6</accession>
<keyword evidence="9" id="KW-1185">Reference proteome</keyword>
<feature type="domain" description="Alpha-L-rhamnosidase concanavalin-like" evidence="4">
    <location>
        <begin position="350"/>
        <end position="451"/>
    </location>
</feature>